<reference evidence="2 4" key="1">
    <citation type="submission" date="2019-03" db="EMBL/GenBank/DDBJ databases">
        <title>Genomic Encyclopedia of Type Strains, Phase IV (KMG-IV): sequencing the most valuable type-strain genomes for metagenomic binning, comparative biology and taxonomic classification.</title>
        <authorList>
            <person name="Goeker M."/>
        </authorList>
    </citation>
    <scope>NUCLEOTIDE SEQUENCE [LARGE SCALE GENOMIC DNA]</scope>
    <source>
        <strain evidence="2 4">DSM 17474</strain>
    </source>
</reference>
<dbReference type="EMBL" id="SLXE01000035">
    <property type="protein sequence ID" value="TCP00781.1"/>
    <property type="molecule type" value="Genomic_DNA"/>
</dbReference>
<evidence type="ECO:0000256" key="1">
    <source>
        <dbReference type="SAM" id="Phobius"/>
    </source>
</evidence>
<evidence type="ECO:0000313" key="5">
    <source>
        <dbReference type="Proteomes" id="UP000829756"/>
    </source>
</evidence>
<protein>
    <submittedName>
        <fullName evidence="3">Uncharacterized protein</fullName>
    </submittedName>
</protein>
<name>A0AAE9GVY5_9NEIS</name>
<reference evidence="3" key="3">
    <citation type="journal article" date="2022" name="Res Sq">
        <title>Evolution of multicellular longitudinally dividing oral cavity symbionts (Neisseriaceae).</title>
        <authorList>
            <person name="Nyongesa S."/>
            <person name="Weber P."/>
            <person name="Bernet E."/>
            <person name="Pullido F."/>
            <person name="Nieckarz M."/>
            <person name="Delaby M."/>
            <person name="Nieves C."/>
            <person name="Viehboeck T."/>
            <person name="Krause N."/>
            <person name="Rivera-Millot A."/>
            <person name="Nakamura A."/>
            <person name="Vischer N."/>
            <person name="VanNieuwenhze M."/>
            <person name="Brun Y."/>
            <person name="Cava F."/>
            <person name="Bulgheresi S."/>
            <person name="Veyrier F."/>
        </authorList>
    </citation>
    <scope>NUCLEOTIDE SEQUENCE</scope>
    <source>
        <strain evidence="3">1258/02</strain>
    </source>
</reference>
<dbReference type="KEGG" id="usu:LVJ78_03075"/>
<evidence type="ECO:0000313" key="4">
    <source>
        <dbReference type="Proteomes" id="UP000294721"/>
    </source>
</evidence>
<proteinExistence type="predicted"/>
<dbReference type="RefSeq" id="WP_132954691.1">
    <property type="nucleotide sequence ID" value="NZ_CP091507.1"/>
</dbReference>
<accession>A0AAE9GVY5</accession>
<dbReference type="Proteomes" id="UP000294721">
    <property type="component" value="Unassembled WGS sequence"/>
</dbReference>
<keyword evidence="4" id="KW-1185">Reference proteome</keyword>
<keyword evidence="1" id="KW-1133">Transmembrane helix</keyword>
<evidence type="ECO:0000313" key="2">
    <source>
        <dbReference type="EMBL" id="TCP00781.1"/>
    </source>
</evidence>
<reference evidence="3" key="2">
    <citation type="submission" date="2021-12" db="EMBL/GenBank/DDBJ databases">
        <authorList>
            <person name="Veyrier F.J."/>
        </authorList>
    </citation>
    <scope>NUCLEOTIDE SEQUENCE</scope>
    <source>
        <strain evidence="3">1258/02</strain>
    </source>
</reference>
<dbReference type="AlphaFoldDB" id="A0AAE9GVY5"/>
<dbReference type="EMBL" id="CP091507">
    <property type="protein sequence ID" value="UOO80016.1"/>
    <property type="molecule type" value="Genomic_DNA"/>
</dbReference>
<organism evidence="3 5">
    <name type="scientific">Uruburuella suis</name>
    <dbReference type="NCBI Taxonomy" id="252130"/>
    <lineage>
        <taxon>Bacteria</taxon>
        <taxon>Pseudomonadati</taxon>
        <taxon>Pseudomonadota</taxon>
        <taxon>Betaproteobacteria</taxon>
        <taxon>Neisseriales</taxon>
        <taxon>Neisseriaceae</taxon>
        <taxon>Uruburuella</taxon>
    </lineage>
</organism>
<feature type="transmembrane region" description="Helical" evidence="1">
    <location>
        <begin position="6"/>
        <end position="24"/>
    </location>
</feature>
<gene>
    <name evidence="2" type="ORF">EV680_1359</name>
    <name evidence="3" type="ORF">LVJ78_03075</name>
</gene>
<sequence>MMPSDHISAILFALLVIAFGWRYFGRGLRADGFHPATRRLLLSAGTAIIVLSLLYYLGAL</sequence>
<dbReference type="Proteomes" id="UP000829756">
    <property type="component" value="Chromosome"/>
</dbReference>
<evidence type="ECO:0000313" key="3">
    <source>
        <dbReference type="EMBL" id="UOO80016.1"/>
    </source>
</evidence>
<feature type="transmembrane region" description="Helical" evidence="1">
    <location>
        <begin position="36"/>
        <end position="57"/>
    </location>
</feature>
<keyword evidence="1" id="KW-0472">Membrane</keyword>
<keyword evidence="1" id="KW-0812">Transmembrane</keyword>